<feature type="coiled-coil region" evidence="12">
    <location>
        <begin position="424"/>
        <end position="451"/>
    </location>
</feature>
<evidence type="ECO:0000256" key="1">
    <source>
        <dbReference type="ARBA" id="ARBA00006583"/>
    </source>
</evidence>
<dbReference type="GO" id="GO:0003688">
    <property type="term" value="F:DNA replication origin binding"/>
    <property type="evidence" value="ECO:0007669"/>
    <property type="project" value="UniProtKB-UniRule"/>
</dbReference>
<keyword evidence="5 8" id="KW-0067">ATP-binding</keyword>
<dbReference type="Gene3D" id="1.10.1750.10">
    <property type="match status" value="1"/>
</dbReference>
<dbReference type="CDD" id="cd00009">
    <property type="entry name" value="AAA"/>
    <property type="match status" value="1"/>
</dbReference>
<accession>A0A851HCL3</accession>
<feature type="binding site" evidence="8">
    <location>
        <position position="155"/>
    </location>
    <ligand>
        <name>ATP</name>
        <dbReference type="ChEBI" id="CHEBI:30616"/>
    </ligand>
</feature>
<dbReference type="GO" id="GO:0006270">
    <property type="term" value="P:DNA replication initiation"/>
    <property type="evidence" value="ECO:0007669"/>
    <property type="project" value="UniProtKB-UniRule"/>
</dbReference>
<comment type="caution">
    <text evidence="15">The sequence shown here is derived from an EMBL/GenBank/DDBJ whole genome shotgun (WGS) entry which is preliminary data.</text>
</comment>
<keyword evidence="4 8" id="KW-0547">Nucleotide-binding</keyword>
<feature type="domain" description="AAA+ ATPase" evidence="13">
    <location>
        <begin position="144"/>
        <end position="278"/>
    </location>
</feature>
<evidence type="ECO:0000256" key="5">
    <source>
        <dbReference type="ARBA" id="ARBA00022840"/>
    </source>
</evidence>
<dbReference type="InterPro" id="IPR001957">
    <property type="entry name" value="Chromosome_initiator_DnaA"/>
</dbReference>
<dbReference type="AlphaFoldDB" id="A0A851HCL3"/>
<dbReference type="Gene3D" id="3.40.50.300">
    <property type="entry name" value="P-loop containing nucleotide triphosphate hydrolases"/>
    <property type="match status" value="1"/>
</dbReference>
<feature type="domain" description="Chromosomal replication initiator DnaA C-terminal" evidence="14">
    <location>
        <begin position="362"/>
        <end position="431"/>
    </location>
</feature>
<comment type="caution">
    <text evidence="8">Lacks conserved residue(s) required for the propagation of feature annotation.</text>
</comment>
<dbReference type="SUPFAM" id="SSF48295">
    <property type="entry name" value="TrpR-like"/>
    <property type="match status" value="1"/>
</dbReference>
<feature type="region of interest" description="Domain IV, binds dsDNA" evidence="8">
    <location>
        <begin position="331"/>
        <end position="454"/>
    </location>
</feature>
<evidence type="ECO:0000313" key="16">
    <source>
        <dbReference type="Proteomes" id="UP000568109"/>
    </source>
</evidence>
<dbReference type="CDD" id="cd06571">
    <property type="entry name" value="Bac_DnaA_C"/>
    <property type="match status" value="1"/>
</dbReference>
<keyword evidence="7 8" id="KW-0238">DNA-binding</keyword>
<dbReference type="GO" id="GO:0005524">
    <property type="term" value="F:ATP binding"/>
    <property type="evidence" value="ECO:0007669"/>
    <property type="project" value="UniProtKB-UniRule"/>
</dbReference>
<comment type="function">
    <text evidence="8 10">Plays an essential role in the initiation and regulation of chromosomal replication. ATP-DnaA binds to the origin of replication (oriC) to initiate formation of the DNA replication initiation complex once per cell cycle. Binds the DnaA box (a 9 base pair repeat at the origin) and separates the double-stranded (ds)DNA. Forms a right-handed helical filament on oriC DNA; dsDNA binds to the exterior of the filament while single-stranded (ss)DNA is stabiized in the filament's interior. The ATP-DnaA-oriC complex binds and stabilizes one strand of the AT-rich DNA unwinding element (DUE), permitting loading of DNA polymerase. After initiation quickly degrades to an ADP-DnaA complex that is not apt for DNA replication. Binds acidic phospholipids.</text>
</comment>
<dbReference type="GO" id="GO:0005886">
    <property type="term" value="C:plasma membrane"/>
    <property type="evidence" value="ECO:0007669"/>
    <property type="project" value="TreeGrafter"/>
</dbReference>
<dbReference type="NCBIfam" id="TIGR00362">
    <property type="entry name" value="DnaA"/>
    <property type="match status" value="1"/>
</dbReference>
<dbReference type="RefSeq" id="WP_178734196.1">
    <property type="nucleotide sequence ID" value="NZ_JABUOH010000047.1"/>
</dbReference>
<dbReference type="Pfam" id="PF08299">
    <property type="entry name" value="Bac_DnaA_C"/>
    <property type="match status" value="1"/>
</dbReference>
<evidence type="ECO:0000256" key="11">
    <source>
        <dbReference type="RuleBase" id="RU004227"/>
    </source>
</evidence>
<dbReference type="SMART" id="SM00382">
    <property type="entry name" value="AAA"/>
    <property type="match status" value="1"/>
</dbReference>
<evidence type="ECO:0000259" key="13">
    <source>
        <dbReference type="SMART" id="SM00382"/>
    </source>
</evidence>
<comment type="similarity">
    <text evidence="1 8 11">Belongs to the DnaA family.</text>
</comment>
<feature type="binding site" evidence="8">
    <location>
        <position position="159"/>
    </location>
    <ligand>
        <name>ATP</name>
        <dbReference type="ChEBI" id="CHEBI:30616"/>
    </ligand>
</feature>
<evidence type="ECO:0000256" key="2">
    <source>
        <dbReference type="ARBA" id="ARBA00022490"/>
    </source>
</evidence>
<dbReference type="InterPro" id="IPR038454">
    <property type="entry name" value="DnaA_N_sf"/>
</dbReference>
<reference evidence="15 16" key="1">
    <citation type="submission" date="2020-06" db="EMBL/GenBank/DDBJ databases">
        <title>Draft genome sequence of Candidatus Phytoplasma pruni (X-disease group, subgroup 16SrIII-B) strain ChTDIII from Argentina.</title>
        <authorList>
            <person name="Fernandez F.D."/>
            <person name="Zuebert C."/>
            <person name="Huettel B."/>
            <person name="Kube M."/>
            <person name="Conci L.R."/>
        </authorList>
    </citation>
    <scope>NUCLEOTIDE SEQUENCE [LARGE SCALE GENOMIC DNA]</scope>
    <source>
        <strain evidence="15 16">ChTDIII</strain>
    </source>
</reference>
<dbReference type="GO" id="GO:0005737">
    <property type="term" value="C:cytoplasm"/>
    <property type="evidence" value="ECO:0007669"/>
    <property type="project" value="UniProtKB-SubCell"/>
</dbReference>
<feature type="region of interest" description="Domain I, interacts with DnaA modulators" evidence="8">
    <location>
        <begin position="1"/>
        <end position="99"/>
    </location>
</feature>
<evidence type="ECO:0000256" key="10">
    <source>
        <dbReference type="RuleBase" id="RU000577"/>
    </source>
</evidence>
<dbReference type="InterPro" id="IPR020591">
    <property type="entry name" value="Chromosome_initiator_DnaA-like"/>
</dbReference>
<comment type="subunit">
    <text evidence="8">Oligomerizes as a right-handed, spiral filament on DNA at oriC.</text>
</comment>
<sequence>MEEKELPEQQIWDQILKDLSLIYSNEVFEETFSNIKTPYKIEDGIIFILVENDFIKNKIVYIYLKKIEELSKKYSKKKITFNFITKEEIKKEKEEEIQEKRINFNSYHLGKLEADYKFDNFVVGPSNIFAFKMAKQIAEAKVVQTNPLYIFGSVGLGKTHLMQAIGNYIFDKHPHKKILYVKADGFIEDFTNQLRKDKMEDFNNKYRNIDVLLVDDIQIMADAKRTQMEFFKLFDYLNLNKKQIIITSDKPISELNKIMERLTNRFKAGLIVDIKKPDSKHRLEILKKKIFEIEGANTKIKKEILEFISSRFGDNIREMEGALLRLLNYTQIYGLEINLKNVTEALDPLLKNKKILSKEEIDAKKIKNIVSEFYNISVRDLISEKKHNKFSLPRHIAIYLIKKINNASYEIIGLHFNKRHHSTILKAYRKIEKKIKENEELKKTVELIIEKINS</sequence>
<evidence type="ECO:0000259" key="14">
    <source>
        <dbReference type="SMART" id="SM00760"/>
    </source>
</evidence>
<dbReference type="FunFam" id="3.40.50.300:FF:000668">
    <property type="entry name" value="Chromosomal replication initiator protein DnaA"/>
    <property type="match status" value="1"/>
</dbReference>
<comment type="subcellular location">
    <subcellularLocation>
        <location evidence="8">Cytoplasm</location>
    </subcellularLocation>
</comment>
<proteinExistence type="inferred from homology"/>
<dbReference type="InterPro" id="IPR018312">
    <property type="entry name" value="Chromosome_initiator_DnaA_CS"/>
</dbReference>
<dbReference type="Pfam" id="PF11638">
    <property type="entry name" value="DnaA_N"/>
    <property type="match status" value="1"/>
</dbReference>
<gene>
    <name evidence="8 15" type="primary">dnaA</name>
    <name evidence="15" type="ORF">HR065_01760</name>
</gene>
<keyword evidence="16" id="KW-1185">Reference proteome</keyword>
<protein>
    <recommendedName>
        <fullName evidence="8 9">Chromosomal replication initiator protein DnaA</fullName>
    </recommendedName>
</protein>
<feature type="binding site" evidence="8">
    <location>
        <position position="158"/>
    </location>
    <ligand>
        <name>ATP</name>
        <dbReference type="ChEBI" id="CHEBI:30616"/>
    </ligand>
</feature>
<dbReference type="PANTHER" id="PTHR30050:SF2">
    <property type="entry name" value="CHROMOSOMAL REPLICATION INITIATOR PROTEIN DNAA"/>
    <property type="match status" value="1"/>
</dbReference>
<dbReference type="Proteomes" id="UP000568109">
    <property type="component" value="Unassembled WGS sequence"/>
</dbReference>
<dbReference type="InterPro" id="IPR024633">
    <property type="entry name" value="DnaA_N_dom"/>
</dbReference>
<evidence type="ECO:0000256" key="8">
    <source>
        <dbReference type="HAMAP-Rule" id="MF_00377"/>
    </source>
</evidence>
<dbReference type="PROSITE" id="PS01008">
    <property type="entry name" value="DNAA"/>
    <property type="match status" value="1"/>
</dbReference>
<name>A0A851HCL3_9MOLU</name>
<dbReference type="InterPro" id="IPR003593">
    <property type="entry name" value="AAA+_ATPase"/>
</dbReference>
<evidence type="ECO:0000256" key="12">
    <source>
        <dbReference type="SAM" id="Coils"/>
    </source>
</evidence>
<dbReference type="PANTHER" id="PTHR30050">
    <property type="entry name" value="CHROMOSOMAL REPLICATION INITIATOR PROTEIN DNAA"/>
    <property type="match status" value="1"/>
</dbReference>
<dbReference type="SMART" id="SM00760">
    <property type="entry name" value="Bac_DnaA_C"/>
    <property type="match status" value="1"/>
</dbReference>
<evidence type="ECO:0000256" key="7">
    <source>
        <dbReference type="ARBA" id="ARBA00023125"/>
    </source>
</evidence>
<organism evidence="15 16">
    <name type="scientific">Candidatus Phytoplasma pruni</name>
    <dbReference type="NCBI Taxonomy" id="479893"/>
    <lineage>
        <taxon>Bacteria</taxon>
        <taxon>Bacillati</taxon>
        <taxon>Mycoplasmatota</taxon>
        <taxon>Mollicutes</taxon>
        <taxon>Acholeplasmatales</taxon>
        <taxon>Acholeplasmataceae</taxon>
        <taxon>Candidatus Phytoplasma</taxon>
        <taxon>16SrIII (X-disease group)</taxon>
    </lineage>
</organism>
<comment type="domain">
    <text evidence="8">Domain I is involved in oligomerization and binding regulators, domain II is flexibile and of varying length in different bacteria, domain III forms the AAA+ region, while domain IV binds dsDNA.</text>
</comment>
<keyword evidence="2 8" id="KW-0963">Cytoplasm</keyword>
<dbReference type="GO" id="GO:0008289">
    <property type="term" value="F:lipid binding"/>
    <property type="evidence" value="ECO:0007669"/>
    <property type="project" value="UniProtKB-KW"/>
</dbReference>
<dbReference type="Gene3D" id="3.30.300.180">
    <property type="match status" value="1"/>
</dbReference>
<evidence type="ECO:0000256" key="9">
    <source>
        <dbReference type="NCBIfam" id="TIGR00362"/>
    </source>
</evidence>
<dbReference type="InterPro" id="IPR027417">
    <property type="entry name" value="P-loop_NTPase"/>
</dbReference>
<evidence type="ECO:0000256" key="3">
    <source>
        <dbReference type="ARBA" id="ARBA00022705"/>
    </source>
</evidence>
<dbReference type="InterPro" id="IPR010921">
    <property type="entry name" value="Trp_repressor/repl_initiator"/>
</dbReference>
<evidence type="ECO:0000256" key="4">
    <source>
        <dbReference type="ARBA" id="ARBA00022741"/>
    </source>
</evidence>
<dbReference type="EMBL" id="JABUOH010000047">
    <property type="protein sequence ID" value="NWN45801.1"/>
    <property type="molecule type" value="Genomic_DNA"/>
</dbReference>
<dbReference type="Pfam" id="PF00308">
    <property type="entry name" value="Bac_DnaA"/>
    <property type="match status" value="1"/>
</dbReference>
<dbReference type="Gene3D" id="1.10.8.60">
    <property type="match status" value="1"/>
</dbReference>
<dbReference type="InterPro" id="IPR013317">
    <property type="entry name" value="DnaA_dom"/>
</dbReference>
<dbReference type="SUPFAM" id="SSF52540">
    <property type="entry name" value="P-loop containing nucleoside triphosphate hydrolases"/>
    <property type="match status" value="1"/>
</dbReference>
<evidence type="ECO:0000313" key="15">
    <source>
        <dbReference type="EMBL" id="NWN45801.1"/>
    </source>
</evidence>
<evidence type="ECO:0000256" key="6">
    <source>
        <dbReference type="ARBA" id="ARBA00023121"/>
    </source>
</evidence>
<keyword evidence="12" id="KW-0175">Coiled coil</keyword>
<feature type="binding site" evidence="8">
    <location>
        <position position="157"/>
    </location>
    <ligand>
        <name>ATP</name>
        <dbReference type="ChEBI" id="CHEBI:30616"/>
    </ligand>
</feature>
<dbReference type="InterPro" id="IPR013159">
    <property type="entry name" value="DnaA_C"/>
</dbReference>
<dbReference type="PRINTS" id="PR00051">
    <property type="entry name" value="DNAA"/>
</dbReference>
<dbReference type="HAMAP" id="MF_00377">
    <property type="entry name" value="DnaA_bact"/>
    <property type="match status" value="1"/>
</dbReference>
<keyword evidence="3 8" id="KW-0235">DNA replication</keyword>
<dbReference type="GO" id="GO:0006275">
    <property type="term" value="P:regulation of DNA replication"/>
    <property type="evidence" value="ECO:0007669"/>
    <property type="project" value="UniProtKB-UniRule"/>
</dbReference>
<keyword evidence="6 8" id="KW-0446">Lipid-binding</keyword>